<accession>A0A067K2E0</accession>
<dbReference type="EMBL" id="KK914687">
    <property type="protein sequence ID" value="KDP30386.1"/>
    <property type="molecule type" value="Genomic_DNA"/>
</dbReference>
<evidence type="ECO:0000313" key="3">
    <source>
        <dbReference type="Proteomes" id="UP000027138"/>
    </source>
</evidence>
<organism evidence="2 3">
    <name type="scientific">Jatropha curcas</name>
    <name type="common">Barbados nut</name>
    <dbReference type="NCBI Taxonomy" id="180498"/>
    <lineage>
        <taxon>Eukaryota</taxon>
        <taxon>Viridiplantae</taxon>
        <taxon>Streptophyta</taxon>
        <taxon>Embryophyta</taxon>
        <taxon>Tracheophyta</taxon>
        <taxon>Spermatophyta</taxon>
        <taxon>Magnoliopsida</taxon>
        <taxon>eudicotyledons</taxon>
        <taxon>Gunneridae</taxon>
        <taxon>Pentapetalae</taxon>
        <taxon>rosids</taxon>
        <taxon>fabids</taxon>
        <taxon>Malpighiales</taxon>
        <taxon>Euphorbiaceae</taxon>
        <taxon>Crotonoideae</taxon>
        <taxon>Jatropheae</taxon>
        <taxon>Jatropha</taxon>
    </lineage>
</organism>
<evidence type="ECO:0000313" key="2">
    <source>
        <dbReference type="EMBL" id="KDP30386.1"/>
    </source>
</evidence>
<protein>
    <submittedName>
        <fullName evidence="2">Uncharacterized protein</fullName>
    </submittedName>
</protein>
<feature type="region of interest" description="Disordered" evidence="1">
    <location>
        <begin position="1"/>
        <end position="83"/>
    </location>
</feature>
<dbReference type="Proteomes" id="UP000027138">
    <property type="component" value="Unassembled WGS sequence"/>
</dbReference>
<evidence type="ECO:0000256" key="1">
    <source>
        <dbReference type="SAM" id="MobiDB-lite"/>
    </source>
</evidence>
<proteinExistence type="predicted"/>
<reference evidence="2 3" key="1">
    <citation type="journal article" date="2014" name="PLoS ONE">
        <title>Global Analysis of Gene Expression Profiles in Physic Nut (Jatropha curcas L.) Seedlings Exposed to Salt Stress.</title>
        <authorList>
            <person name="Zhang L."/>
            <person name="Zhang C."/>
            <person name="Wu P."/>
            <person name="Chen Y."/>
            <person name="Li M."/>
            <person name="Jiang H."/>
            <person name="Wu G."/>
        </authorList>
    </citation>
    <scope>NUCLEOTIDE SEQUENCE [LARGE SCALE GENOMIC DNA]</scope>
    <source>
        <strain evidence="3">cv. GZQX0401</strain>
        <tissue evidence="2">Young leaves</tissue>
    </source>
</reference>
<sequence length="141" mass="14590">MARGRAVDSDASGSGPRGGHGRGYSTHGQGGTIPRPSSLSTFGASSSAQPPVPLPLPSIPSSSTPFPRLAESSPASQSPTAPEAFRMGRGYYSYAKSGLGEIMHFTEKYSTARERVISSQAGSEAESRIDELALYLEAVGG</sequence>
<dbReference type="AlphaFoldDB" id="A0A067K2E0"/>
<feature type="compositionally biased region" description="Low complexity" evidence="1">
    <location>
        <begin position="37"/>
        <end position="49"/>
    </location>
</feature>
<name>A0A067K2E0_JATCU</name>
<gene>
    <name evidence="2" type="ORF">JCGZ_17115</name>
</gene>
<keyword evidence="3" id="KW-1185">Reference proteome</keyword>